<gene>
    <name evidence="2" type="ORF">FD25_GL000109</name>
</gene>
<evidence type="ECO:0000313" key="2">
    <source>
        <dbReference type="EMBL" id="KRK95694.1"/>
    </source>
</evidence>
<accession>A0A0R1LIH5</accession>
<sequence length="89" mass="10081">MTKVYYPVTLAKIVMILFNLAILVAGLALHDALWLSGVFFCGLIGVQFHFTVFEDTRDTNWANRLDIWLSLLTLLFLLCKFFVVTAVPA</sequence>
<keyword evidence="3" id="KW-1185">Reference proteome</keyword>
<protein>
    <submittedName>
        <fullName evidence="2">Uncharacterized protein</fullName>
    </submittedName>
</protein>
<reference evidence="2 3" key="1">
    <citation type="journal article" date="2015" name="Genome Announc.">
        <title>Expanding the biotechnology potential of lactobacilli through comparative genomics of 213 strains and associated genera.</title>
        <authorList>
            <person name="Sun Z."/>
            <person name="Harris H.M."/>
            <person name="McCann A."/>
            <person name="Guo C."/>
            <person name="Argimon S."/>
            <person name="Zhang W."/>
            <person name="Yang X."/>
            <person name="Jeffery I.B."/>
            <person name="Cooney J.C."/>
            <person name="Kagawa T.F."/>
            <person name="Liu W."/>
            <person name="Song Y."/>
            <person name="Salvetti E."/>
            <person name="Wrobel A."/>
            <person name="Rasinkangas P."/>
            <person name="Parkhill J."/>
            <person name="Rea M.C."/>
            <person name="O'Sullivan O."/>
            <person name="Ritari J."/>
            <person name="Douillard F.P."/>
            <person name="Paul Ross R."/>
            <person name="Yang R."/>
            <person name="Briner A.E."/>
            <person name="Felis G.E."/>
            <person name="de Vos W.M."/>
            <person name="Barrangou R."/>
            <person name="Klaenhammer T.R."/>
            <person name="Caufield P.W."/>
            <person name="Cui Y."/>
            <person name="Zhang H."/>
            <person name="O'Toole P.W."/>
        </authorList>
    </citation>
    <scope>NUCLEOTIDE SEQUENCE [LARGE SCALE GENOMIC DNA]</scope>
    <source>
        <strain evidence="2 3">DSM 19394</strain>
    </source>
</reference>
<dbReference type="PATRIC" id="fig|1423715.3.peg.112"/>
<dbReference type="STRING" id="1423715.FD25_GL000109"/>
<dbReference type="AlphaFoldDB" id="A0A0R1LIH5"/>
<dbReference type="EMBL" id="AZDV01000006">
    <property type="protein sequence ID" value="KRK95694.1"/>
    <property type="molecule type" value="Genomic_DNA"/>
</dbReference>
<name>A0A0R1LIH5_9LACO</name>
<comment type="caution">
    <text evidence="2">The sequence shown here is derived from an EMBL/GenBank/DDBJ whole genome shotgun (WGS) entry which is preliminary data.</text>
</comment>
<keyword evidence="1" id="KW-0812">Transmembrane</keyword>
<dbReference type="Proteomes" id="UP000051955">
    <property type="component" value="Unassembled WGS sequence"/>
</dbReference>
<dbReference type="RefSeq" id="WP_057802049.1">
    <property type="nucleotide sequence ID" value="NZ_AZDV01000006.1"/>
</dbReference>
<keyword evidence="1" id="KW-1133">Transmembrane helix</keyword>
<feature type="transmembrane region" description="Helical" evidence="1">
    <location>
        <begin position="33"/>
        <end position="53"/>
    </location>
</feature>
<keyword evidence="1" id="KW-0472">Membrane</keyword>
<dbReference type="OrthoDB" id="2328361at2"/>
<organism evidence="2 3">
    <name type="scientific">Levilactobacillus acidifarinae DSM 19394 = JCM 15949</name>
    <dbReference type="NCBI Taxonomy" id="1423715"/>
    <lineage>
        <taxon>Bacteria</taxon>
        <taxon>Bacillati</taxon>
        <taxon>Bacillota</taxon>
        <taxon>Bacilli</taxon>
        <taxon>Lactobacillales</taxon>
        <taxon>Lactobacillaceae</taxon>
        <taxon>Levilactobacillus</taxon>
    </lineage>
</organism>
<evidence type="ECO:0000256" key="1">
    <source>
        <dbReference type="SAM" id="Phobius"/>
    </source>
</evidence>
<proteinExistence type="predicted"/>
<evidence type="ECO:0000313" key="3">
    <source>
        <dbReference type="Proteomes" id="UP000051955"/>
    </source>
</evidence>
<feature type="transmembrane region" description="Helical" evidence="1">
    <location>
        <begin position="7"/>
        <end position="27"/>
    </location>
</feature>
<feature type="transmembrane region" description="Helical" evidence="1">
    <location>
        <begin position="65"/>
        <end position="87"/>
    </location>
</feature>